<accession>A0A6J6R3D3</accession>
<reference evidence="1" key="1">
    <citation type="submission" date="2020-05" db="EMBL/GenBank/DDBJ databases">
        <authorList>
            <person name="Chiriac C."/>
            <person name="Salcher M."/>
            <person name="Ghai R."/>
            <person name="Kavagutti S V."/>
        </authorList>
    </citation>
    <scope>NUCLEOTIDE SEQUENCE</scope>
</reference>
<dbReference type="Pfam" id="PF11305">
    <property type="entry name" value="DUF3107"/>
    <property type="match status" value="1"/>
</dbReference>
<gene>
    <name evidence="1" type="ORF">UFOPK2579_01785</name>
</gene>
<dbReference type="AlphaFoldDB" id="A0A6J6R3D3"/>
<sequence>MEVKIGIQQSVRELVVDTDETAEAVEKLVADAVSSEGVLTLADTKGRRVIVPAAKLAYVEIGTSTSGTVGFRS</sequence>
<dbReference type="InterPro" id="IPR021456">
    <property type="entry name" value="DUF3107"/>
</dbReference>
<organism evidence="1">
    <name type="scientific">freshwater metagenome</name>
    <dbReference type="NCBI Taxonomy" id="449393"/>
    <lineage>
        <taxon>unclassified sequences</taxon>
        <taxon>metagenomes</taxon>
        <taxon>ecological metagenomes</taxon>
    </lineage>
</organism>
<name>A0A6J6R3D3_9ZZZZ</name>
<evidence type="ECO:0000313" key="1">
    <source>
        <dbReference type="EMBL" id="CAB4717609.1"/>
    </source>
</evidence>
<proteinExistence type="predicted"/>
<protein>
    <submittedName>
        <fullName evidence="1">Unannotated protein</fullName>
    </submittedName>
</protein>
<dbReference type="EMBL" id="CAEZXR010000220">
    <property type="protein sequence ID" value="CAB4717609.1"/>
    <property type="molecule type" value="Genomic_DNA"/>
</dbReference>